<evidence type="ECO:0000256" key="4">
    <source>
        <dbReference type="ARBA" id="ARBA00022970"/>
    </source>
</evidence>
<evidence type="ECO:0000259" key="6">
    <source>
        <dbReference type="Pfam" id="PF13458"/>
    </source>
</evidence>
<evidence type="ECO:0000256" key="3">
    <source>
        <dbReference type="ARBA" id="ARBA00022729"/>
    </source>
</evidence>
<dbReference type="InterPro" id="IPR028082">
    <property type="entry name" value="Peripla_BP_I"/>
</dbReference>
<dbReference type="Proteomes" id="UP000323671">
    <property type="component" value="Chromosome"/>
</dbReference>
<keyword evidence="4" id="KW-0029">Amino-acid transport</keyword>
<dbReference type="PANTHER" id="PTHR47235">
    <property type="entry name" value="BLR6548 PROTEIN"/>
    <property type="match status" value="1"/>
</dbReference>
<protein>
    <submittedName>
        <fullName evidence="7">Leucine-binding protein (LBP)</fullName>
    </submittedName>
</protein>
<dbReference type="PRINTS" id="PR00337">
    <property type="entry name" value="LEUILEVALBP"/>
</dbReference>
<evidence type="ECO:0000313" key="7">
    <source>
        <dbReference type="EMBL" id="QEL64544.1"/>
    </source>
</evidence>
<evidence type="ECO:0000313" key="8">
    <source>
        <dbReference type="Proteomes" id="UP000323671"/>
    </source>
</evidence>
<feature type="domain" description="Leucine-binding protein" evidence="6">
    <location>
        <begin position="42"/>
        <end position="368"/>
    </location>
</feature>
<feature type="signal peptide" evidence="5">
    <location>
        <begin position="1"/>
        <end position="34"/>
    </location>
</feature>
<sequence length="386" mass="41309">MSLFAQNSHPPGFFQRVGLAVLLMSTLLPLHAAAEPGVGTDTVVIGQSVVLSGPMEENGIQYTRGIRLYLDQVNGKGGVNGRRIQLVTLDDAYDPKRAEENTRKLLQEHQAFALFGYAGTGSTLAALPLAEKAGSPFLAPYSGADVLRSKPSPVLFHLRPSYGNEMNKIVEHLVTLGIQRIALAYQNDNFGKAGQKSFEDAMARFKLKPTAVAAIDPINLDARATVAALRLTDPAAVVLATAGQGTVAVVREYQKAGNPPQFFGLSVASAALLRRELGGNAAGIVIAQVVPSPWSRGSGVVRQYRDALGNGEPHHASLEGYIAARVLVEGLRRSGKDLTRGKFIAALENLRQFDLGDYTIDFRPGQHSGSAFIDLSILRGDGQFIQ</sequence>
<name>A0A5C1E7E4_9RHOO</name>
<dbReference type="AlphaFoldDB" id="A0A5C1E7E4"/>
<comment type="similarity">
    <text evidence="1">Belongs to the leucine-binding protein family.</text>
</comment>
<organism evidence="7 8">
    <name type="scientific">Oryzomicrobium terrae</name>
    <dbReference type="NCBI Taxonomy" id="1735038"/>
    <lineage>
        <taxon>Bacteria</taxon>
        <taxon>Pseudomonadati</taxon>
        <taxon>Pseudomonadota</taxon>
        <taxon>Betaproteobacteria</taxon>
        <taxon>Rhodocyclales</taxon>
        <taxon>Rhodocyclaceae</taxon>
        <taxon>Oryzomicrobium</taxon>
    </lineage>
</organism>
<dbReference type="PANTHER" id="PTHR47235:SF1">
    <property type="entry name" value="BLR6548 PROTEIN"/>
    <property type="match status" value="1"/>
</dbReference>
<feature type="chain" id="PRO_5023050518" evidence="5">
    <location>
        <begin position="35"/>
        <end position="386"/>
    </location>
</feature>
<accession>A0A5C1E7E4</accession>
<dbReference type="SUPFAM" id="SSF53822">
    <property type="entry name" value="Periplasmic binding protein-like I"/>
    <property type="match status" value="1"/>
</dbReference>
<gene>
    <name evidence="7" type="ORF">OTERR_10680</name>
</gene>
<dbReference type="EMBL" id="CP022579">
    <property type="protein sequence ID" value="QEL64544.1"/>
    <property type="molecule type" value="Genomic_DNA"/>
</dbReference>
<keyword evidence="8" id="KW-1185">Reference proteome</keyword>
<dbReference type="Gene3D" id="3.40.50.2300">
    <property type="match status" value="2"/>
</dbReference>
<dbReference type="CDD" id="cd06326">
    <property type="entry name" value="PBP1_ABC_ligand_binding-like"/>
    <property type="match status" value="1"/>
</dbReference>
<dbReference type="Pfam" id="PF13458">
    <property type="entry name" value="Peripla_BP_6"/>
    <property type="match status" value="1"/>
</dbReference>
<dbReference type="GO" id="GO:0006865">
    <property type="term" value="P:amino acid transport"/>
    <property type="evidence" value="ECO:0007669"/>
    <property type="project" value="UniProtKB-KW"/>
</dbReference>
<proteinExistence type="inferred from homology"/>
<dbReference type="InterPro" id="IPR028081">
    <property type="entry name" value="Leu-bd"/>
</dbReference>
<dbReference type="InterPro" id="IPR000709">
    <property type="entry name" value="Leu_Ile_Val-bd"/>
</dbReference>
<evidence type="ECO:0000256" key="5">
    <source>
        <dbReference type="SAM" id="SignalP"/>
    </source>
</evidence>
<keyword evidence="3 5" id="KW-0732">Signal</keyword>
<evidence type="ECO:0000256" key="1">
    <source>
        <dbReference type="ARBA" id="ARBA00010062"/>
    </source>
</evidence>
<keyword evidence="2" id="KW-0813">Transport</keyword>
<reference evidence="7 8" key="1">
    <citation type="submission" date="2017-07" db="EMBL/GenBank/DDBJ databases">
        <title>Complete genome sequence of Oryzomicrobium terrae TPP412.</title>
        <authorList>
            <person name="Chiu L.-W."/>
            <person name="Lo K.-J."/>
            <person name="Tsai Y.-M."/>
            <person name="Lin S.-S."/>
            <person name="Kuo C.-H."/>
            <person name="Liu C.-T."/>
        </authorList>
    </citation>
    <scope>NUCLEOTIDE SEQUENCE [LARGE SCALE GENOMIC DNA]</scope>
    <source>
        <strain evidence="7 8">TPP412</strain>
    </source>
</reference>
<dbReference type="KEGG" id="otr:OTERR_10680"/>
<evidence type="ECO:0000256" key="2">
    <source>
        <dbReference type="ARBA" id="ARBA00022448"/>
    </source>
</evidence>